<gene>
    <name evidence="1" type="ORF">S01H1_19154</name>
</gene>
<evidence type="ECO:0000313" key="1">
    <source>
        <dbReference type="EMBL" id="GAF92148.1"/>
    </source>
</evidence>
<comment type="caution">
    <text evidence="1">The sequence shown here is derived from an EMBL/GenBank/DDBJ whole genome shotgun (WGS) entry which is preliminary data.</text>
</comment>
<sequence>LEYCLENNTPSFSNLNDTYAYFMREHEREDLKIPTLSLDYKGDHKPLSVTARDLSVYNGIIKQQRDQ</sequence>
<reference evidence="1" key="1">
    <citation type="journal article" date="2014" name="Front. Microbiol.">
        <title>High frequency of phylogenetically diverse reductive dehalogenase-homologous genes in deep subseafloor sedimentary metagenomes.</title>
        <authorList>
            <person name="Kawai M."/>
            <person name="Futagami T."/>
            <person name="Toyoda A."/>
            <person name="Takaki Y."/>
            <person name="Nishi S."/>
            <person name="Hori S."/>
            <person name="Arai W."/>
            <person name="Tsubouchi T."/>
            <person name="Morono Y."/>
            <person name="Uchiyama I."/>
            <person name="Ito T."/>
            <person name="Fujiyama A."/>
            <person name="Inagaki F."/>
            <person name="Takami H."/>
        </authorList>
    </citation>
    <scope>NUCLEOTIDE SEQUENCE</scope>
    <source>
        <strain evidence="1">Expedition CK06-06</strain>
    </source>
</reference>
<proteinExistence type="predicted"/>
<accession>X0TF23</accession>
<name>X0TF23_9ZZZZ</name>
<dbReference type="EMBL" id="BARS01010311">
    <property type="protein sequence ID" value="GAF92148.1"/>
    <property type="molecule type" value="Genomic_DNA"/>
</dbReference>
<feature type="non-terminal residue" evidence="1">
    <location>
        <position position="1"/>
    </location>
</feature>
<organism evidence="1">
    <name type="scientific">marine sediment metagenome</name>
    <dbReference type="NCBI Taxonomy" id="412755"/>
    <lineage>
        <taxon>unclassified sequences</taxon>
        <taxon>metagenomes</taxon>
        <taxon>ecological metagenomes</taxon>
    </lineage>
</organism>
<protein>
    <submittedName>
        <fullName evidence="1">Uncharacterized protein</fullName>
    </submittedName>
</protein>
<dbReference type="AlphaFoldDB" id="X0TF23"/>